<dbReference type="EC" id="2.4.1.-" evidence="4"/>
<dbReference type="InterPro" id="IPR035595">
    <property type="entry name" value="UDP_glycos_trans_CS"/>
</dbReference>
<evidence type="ECO:0000256" key="2">
    <source>
        <dbReference type="ARBA" id="ARBA00022679"/>
    </source>
</evidence>
<dbReference type="CDD" id="cd03784">
    <property type="entry name" value="GT1_Gtf-like"/>
    <property type="match status" value="1"/>
</dbReference>
<evidence type="ECO:0000313" key="6">
    <source>
        <dbReference type="Proteomes" id="UP001415857"/>
    </source>
</evidence>
<evidence type="ECO:0000256" key="1">
    <source>
        <dbReference type="ARBA" id="ARBA00009995"/>
    </source>
</evidence>
<keyword evidence="2 3" id="KW-0808">Transferase</keyword>
<evidence type="ECO:0000256" key="4">
    <source>
        <dbReference type="RuleBase" id="RU362057"/>
    </source>
</evidence>
<dbReference type="PROSITE" id="PS00375">
    <property type="entry name" value="UDPGT"/>
    <property type="match status" value="1"/>
</dbReference>
<evidence type="ECO:0000256" key="3">
    <source>
        <dbReference type="RuleBase" id="RU003718"/>
    </source>
</evidence>
<dbReference type="Gene3D" id="3.40.50.2000">
    <property type="entry name" value="Glycogen Phosphorylase B"/>
    <property type="match status" value="2"/>
</dbReference>
<dbReference type="FunFam" id="3.40.50.2000:FF:000037">
    <property type="entry name" value="Glycosyltransferase"/>
    <property type="match status" value="1"/>
</dbReference>
<dbReference type="AlphaFoldDB" id="A0AAP0WY31"/>
<name>A0AAP0WY31_LIQFO</name>
<comment type="similarity">
    <text evidence="1 3">Belongs to the UDP-glycosyltransferase family.</text>
</comment>
<dbReference type="InterPro" id="IPR002213">
    <property type="entry name" value="UDP_glucos_trans"/>
</dbReference>
<dbReference type="PANTHER" id="PTHR48049:SF84">
    <property type="entry name" value="UDP-GLYCOSYLTRANSFERASE 79A6"/>
    <property type="match status" value="1"/>
</dbReference>
<gene>
    <name evidence="5" type="ORF">L1049_004111</name>
</gene>
<dbReference type="PANTHER" id="PTHR48049">
    <property type="entry name" value="GLYCOSYLTRANSFERASE"/>
    <property type="match status" value="1"/>
</dbReference>
<comment type="caution">
    <text evidence="5">The sequence shown here is derived from an EMBL/GenBank/DDBJ whole genome shotgun (WGS) entry which is preliminary data.</text>
</comment>
<accession>A0AAP0WY31</accession>
<sequence>MHQERHRGREKLKSTMSKYEKTELHVVMFPWFAFGHISPFIQLSNKLSAHGLKISFLSAPGNISRIKSSLTLAAQIIPVPIPHIDGLPPGLDSTSELTPSMAELLKQALDLMQPQIKTLLSTLKPHFIFFDFAHHWLPPLASEIGIKTLFFSVFSAISGAYITVPTRLLEKKTGETEKTPYKSPILEDLKKPPAGFPSTSLTSLKPFEAREFLYVFTSFDGCSTVFDRALSCFKGCTAVVIKTCSEMESPYVEYIKTQFQKPVLMSGPLVPEPPSGVLDKKRAQWLDQFAAKSVIYCSFGSETFMSDDQIKELALGLELTGLPFFLVLNFPANLDAGAELNRALPDGFLERVKDKGIVHTGWVQQQLILAHTSVGCYVCHSGFSSVIEALVNDCQLVLLPQKGDQFLNSKLISGDMKVGVEVNRREDDGYFGKENIFEAVKKVMVEIDKEPGMSIRANQEKWREFLLDGEIQNKFIFDLIEEMKAMA</sequence>
<protein>
    <recommendedName>
        <fullName evidence="4">Glycosyltransferase</fullName>
        <ecNumber evidence="4">2.4.1.-</ecNumber>
    </recommendedName>
</protein>
<dbReference type="Proteomes" id="UP001415857">
    <property type="component" value="Unassembled WGS sequence"/>
</dbReference>
<keyword evidence="3" id="KW-0328">Glycosyltransferase</keyword>
<dbReference type="InterPro" id="IPR050481">
    <property type="entry name" value="UDP-glycosyltransf_plant"/>
</dbReference>
<dbReference type="SUPFAM" id="SSF53756">
    <property type="entry name" value="UDP-Glycosyltransferase/glycogen phosphorylase"/>
    <property type="match status" value="1"/>
</dbReference>
<evidence type="ECO:0000313" key="5">
    <source>
        <dbReference type="EMBL" id="KAK9281216.1"/>
    </source>
</evidence>
<dbReference type="Pfam" id="PF00201">
    <property type="entry name" value="UDPGT"/>
    <property type="match status" value="1"/>
</dbReference>
<dbReference type="GO" id="GO:0035251">
    <property type="term" value="F:UDP-glucosyltransferase activity"/>
    <property type="evidence" value="ECO:0007669"/>
    <property type="project" value="InterPro"/>
</dbReference>
<organism evidence="5 6">
    <name type="scientific">Liquidambar formosana</name>
    <name type="common">Formosan gum</name>
    <dbReference type="NCBI Taxonomy" id="63359"/>
    <lineage>
        <taxon>Eukaryota</taxon>
        <taxon>Viridiplantae</taxon>
        <taxon>Streptophyta</taxon>
        <taxon>Embryophyta</taxon>
        <taxon>Tracheophyta</taxon>
        <taxon>Spermatophyta</taxon>
        <taxon>Magnoliopsida</taxon>
        <taxon>eudicotyledons</taxon>
        <taxon>Gunneridae</taxon>
        <taxon>Pentapetalae</taxon>
        <taxon>Saxifragales</taxon>
        <taxon>Altingiaceae</taxon>
        <taxon>Liquidambar</taxon>
    </lineage>
</organism>
<keyword evidence="6" id="KW-1185">Reference proteome</keyword>
<dbReference type="EMBL" id="JBBPBK010000007">
    <property type="protein sequence ID" value="KAK9281216.1"/>
    <property type="molecule type" value="Genomic_DNA"/>
</dbReference>
<proteinExistence type="inferred from homology"/>
<reference evidence="5 6" key="1">
    <citation type="journal article" date="2024" name="Plant J.">
        <title>Genome sequences and population genomics reveal climatic adaptation and genomic divergence between two closely related sweetgum species.</title>
        <authorList>
            <person name="Xu W.Q."/>
            <person name="Ren C.Q."/>
            <person name="Zhang X.Y."/>
            <person name="Comes H.P."/>
            <person name="Liu X.H."/>
            <person name="Li Y.G."/>
            <person name="Kettle C.J."/>
            <person name="Jalonen R."/>
            <person name="Gaisberger H."/>
            <person name="Ma Y.Z."/>
            <person name="Qiu Y.X."/>
        </authorList>
    </citation>
    <scope>NUCLEOTIDE SEQUENCE [LARGE SCALE GENOMIC DNA]</scope>
    <source>
        <strain evidence="5">Hangzhou</strain>
    </source>
</reference>